<organism evidence="2 3">
    <name type="scientific">Aspergillus heteromorphus CBS 117.55</name>
    <dbReference type="NCBI Taxonomy" id="1448321"/>
    <lineage>
        <taxon>Eukaryota</taxon>
        <taxon>Fungi</taxon>
        <taxon>Dikarya</taxon>
        <taxon>Ascomycota</taxon>
        <taxon>Pezizomycotina</taxon>
        <taxon>Eurotiomycetes</taxon>
        <taxon>Eurotiomycetidae</taxon>
        <taxon>Eurotiales</taxon>
        <taxon>Aspergillaceae</taxon>
        <taxon>Aspergillus</taxon>
        <taxon>Aspergillus subgen. Circumdati</taxon>
    </lineage>
</organism>
<protein>
    <recommendedName>
        <fullName evidence="4">Alpha/beta hydrolase fold-3 domain-containing protein</fullName>
    </recommendedName>
</protein>
<dbReference type="VEuPathDB" id="FungiDB:BO70DRAFT_408412"/>
<gene>
    <name evidence="2" type="ORF">BO70DRAFT_408412</name>
</gene>
<proteinExistence type="predicted"/>
<dbReference type="EMBL" id="MSFL01000017">
    <property type="protein sequence ID" value="PWY78333.1"/>
    <property type="molecule type" value="Genomic_DNA"/>
</dbReference>
<dbReference type="AlphaFoldDB" id="A0A317VVL2"/>
<dbReference type="GeneID" id="37069442"/>
<dbReference type="RefSeq" id="XP_025398274.1">
    <property type="nucleotide sequence ID" value="XM_025547205.1"/>
</dbReference>
<evidence type="ECO:0000313" key="3">
    <source>
        <dbReference type="Proteomes" id="UP000247233"/>
    </source>
</evidence>
<dbReference type="SUPFAM" id="SSF53474">
    <property type="entry name" value="alpha/beta-Hydrolases"/>
    <property type="match status" value="1"/>
</dbReference>
<name>A0A317VVL2_9EURO</name>
<keyword evidence="3" id="KW-1185">Reference proteome</keyword>
<evidence type="ECO:0000256" key="1">
    <source>
        <dbReference type="SAM" id="MobiDB-lite"/>
    </source>
</evidence>
<dbReference type="OrthoDB" id="5396420at2759"/>
<reference evidence="2 3" key="1">
    <citation type="submission" date="2016-12" db="EMBL/GenBank/DDBJ databases">
        <title>The genomes of Aspergillus section Nigri reveals drivers in fungal speciation.</title>
        <authorList>
            <consortium name="DOE Joint Genome Institute"/>
            <person name="Vesth T.C."/>
            <person name="Nybo J."/>
            <person name="Theobald S."/>
            <person name="Brandl J."/>
            <person name="Frisvad J.C."/>
            <person name="Nielsen K.F."/>
            <person name="Lyhne E.K."/>
            <person name="Kogle M.E."/>
            <person name="Kuo A."/>
            <person name="Riley R."/>
            <person name="Clum A."/>
            <person name="Nolan M."/>
            <person name="Lipzen A."/>
            <person name="Salamov A."/>
            <person name="Henrissat B."/>
            <person name="Wiebenga A."/>
            <person name="De Vries R.P."/>
            <person name="Grigoriev I.V."/>
            <person name="Mortensen U.H."/>
            <person name="Andersen M.R."/>
            <person name="Baker S.E."/>
        </authorList>
    </citation>
    <scope>NUCLEOTIDE SEQUENCE [LARGE SCALE GENOMIC DNA]</scope>
    <source>
        <strain evidence="2 3">CBS 117.55</strain>
    </source>
</reference>
<feature type="region of interest" description="Disordered" evidence="1">
    <location>
        <begin position="229"/>
        <end position="267"/>
    </location>
</feature>
<dbReference type="Proteomes" id="UP000247233">
    <property type="component" value="Unassembled WGS sequence"/>
</dbReference>
<accession>A0A317VVL2</accession>
<feature type="region of interest" description="Disordered" evidence="1">
    <location>
        <begin position="96"/>
        <end position="117"/>
    </location>
</feature>
<dbReference type="Gene3D" id="3.40.50.1820">
    <property type="entry name" value="alpha/beta hydrolase"/>
    <property type="match status" value="1"/>
</dbReference>
<dbReference type="STRING" id="1448321.A0A317VVL2"/>
<dbReference type="InterPro" id="IPR029058">
    <property type="entry name" value="AB_hydrolase_fold"/>
</dbReference>
<evidence type="ECO:0000313" key="2">
    <source>
        <dbReference type="EMBL" id="PWY78333.1"/>
    </source>
</evidence>
<comment type="caution">
    <text evidence="2">The sequence shown here is derived from an EMBL/GenBank/DDBJ whole genome shotgun (WGS) entry which is preliminary data.</text>
</comment>
<sequence length="513" mass="57040">MRLYFPTPFSCIRGRHVTAFKRRINPVFYSQCHILCRNSARHASTSAYNNSQTVDIPVGNSGYISLQITHPVASPAQTRGNVIIHLPPGPVFAQASPDAKEYRDGQPTIASHRDTTPQTLASITSSTVVTINYRLGPLLNTLNTAPTNPESLPSPTNHLFQYPTPIHDTLAGLDYIQQTLTPQRLSIIGTHVGGSLALMLSLTESQSIHAIAALDPICDWTALDEHCHQSPPANHGDDNPNNKNNNNNNTTPLHPSRKRGPRSPAPWDLMPLLEARRAYFTTPERYFDAFASPMLFLRSAGKLVPRFFPEYDTGAGYPVPVLKARPTSPKGLGEGDDDRAADWWEAYSRLDEQRDGARITDWDADADMDGEGEAEAEEVNVRRRKALSRWPPFGLDYGLSGDRKRKGKGEGEGRTPDREVRELEMTLPWVRVLSRQCRGSKGMGRGRPVKGETVLSAQASEMVDVMRRACFWGRERGFAEERVTLDKVPGEEWVGPAEKRAGEWVRGIMEVDD</sequence>
<evidence type="ECO:0008006" key="4">
    <source>
        <dbReference type="Google" id="ProtNLM"/>
    </source>
</evidence>